<protein>
    <submittedName>
        <fullName evidence="1">Uncharacterized protein</fullName>
    </submittedName>
</protein>
<sequence>MSAMDVAILAVLVLLGLSVANAWRSLRRRRQRNLASALVGEIVAVLRAIETHDVLARLDHVAAAFASTAGPTLPRIPATVYRAYAGRLDRLDAPLPRKITYFYTRLQMLQGDLATLNLRQIQDRPAVSAAGFALELARDLRDTLAVGDEILRDLRPLLARRRLHVRLRRTMVSTTRAYRKLPRATLRHPFAHRAPGGPIWQWRRAPL</sequence>
<dbReference type="Proteomes" id="UP000008207">
    <property type="component" value="Chromosome"/>
</dbReference>
<gene>
    <name evidence="1" type="ordered locus">Mnod_5625</name>
</gene>
<dbReference type="KEGG" id="mno:Mnod_5625"/>
<dbReference type="eggNOG" id="ENOG5032M74">
    <property type="taxonomic scope" value="Bacteria"/>
</dbReference>
<dbReference type="AlphaFoldDB" id="B8IQF4"/>
<dbReference type="OrthoDB" id="8265457at2"/>
<dbReference type="EMBL" id="CP001349">
    <property type="protein sequence ID" value="ACL60466.1"/>
    <property type="molecule type" value="Genomic_DNA"/>
</dbReference>
<organism evidence="1 2">
    <name type="scientific">Methylobacterium nodulans (strain LMG 21967 / CNCM I-2342 / ORS 2060)</name>
    <dbReference type="NCBI Taxonomy" id="460265"/>
    <lineage>
        <taxon>Bacteria</taxon>
        <taxon>Pseudomonadati</taxon>
        <taxon>Pseudomonadota</taxon>
        <taxon>Alphaproteobacteria</taxon>
        <taxon>Hyphomicrobiales</taxon>
        <taxon>Methylobacteriaceae</taxon>
        <taxon>Methylobacterium</taxon>
    </lineage>
</organism>
<dbReference type="HOGENOM" id="CLU_1281991_0_0_5"/>
<accession>B8IQF4</accession>
<evidence type="ECO:0000313" key="2">
    <source>
        <dbReference type="Proteomes" id="UP000008207"/>
    </source>
</evidence>
<evidence type="ECO:0000313" key="1">
    <source>
        <dbReference type="EMBL" id="ACL60466.1"/>
    </source>
</evidence>
<proteinExistence type="predicted"/>
<keyword evidence="2" id="KW-1185">Reference proteome</keyword>
<name>B8IQF4_METNO</name>
<reference evidence="1 2" key="1">
    <citation type="submission" date="2009-01" db="EMBL/GenBank/DDBJ databases">
        <title>Complete sequence of chromosome of Methylobacterium nodulans ORS 2060.</title>
        <authorList>
            <consortium name="US DOE Joint Genome Institute"/>
            <person name="Lucas S."/>
            <person name="Copeland A."/>
            <person name="Lapidus A."/>
            <person name="Glavina del Rio T."/>
            <person name="Dalin E."/>
            <person name="Tice H."/>
            <person name="Bruce D."/>
            <person name="Goodwin L."/>
            <person name="Pitluck S."/>
            <person name="Sims D."/>
            <person name="Brettin T."/>
            <person name="Detter J.C."/>
            <person name="Han C."/>
            <person name="Larimer F."/>
            <person name="Land M."/>
            <person name="Hauser L."/>
            <person name="Kyrpides N."/>
            <person name="Ivanova N."/>
            <person name="Marx C.J."/>
            <person name="Richardson P."/>
        </authorList>
    </citation>
    <scope>NUCLEOTIDE SEQUENCE [LARGE SCALE GENOMIC DNA]</scope>
    <source>
        <strain evidence="2">LMG 21967 / CNCM I-2342 / ORS 2060</strain>
    </source>
</reference>